<organism evidence="1 2">
    <name type="scientific">Pectobacterium polonicum</name>
    <dbReference type="NCBI Taxonomy" id="2485124"/>
    <lineage>
        <taxon>Bacteria</taxon>
        <taxon>Pseudomonadati</taxon>
        <taxon>Pseudomonadota</taxon>
        <taxon>Gammaproteobacteria</taxon>
        <taxon>Enterobacterales</taxon>
        <taxon>Pectobacteriaceae</taxon>
        <taxon>Pectobacterium</taxon>
    </lineage>
</organism>
<dbReference type="AlphaFoldDB" id="A0AAE9SY77"/>
<dbReference type="RefSeq" id="WP_258882341.1">
    <property type="nucleotide sequence ID" value="NZ_CP090065.1"/>
</dbReference>
<dbReference type="KEGG" id="ppoo:LW347_11175"/>
<protein>
    <submittedName>
        <fullName evidence="1">Uncharacterized protein</fullName>
    </submittedName>
</protein>
<dbReference type="EMBL" id="CP090065">
    <property type="protein sequence ID" value="UVO06501.1"/>
    <property type="molecule type" value="Genomic_DNA"/>
</dbReference>
<name>A0AAE9SY77_9GAMM</name>
<sequence>MHMIPVGYLSKRVELKPNWLKAEQVKEIYSVSCCISDSFCEYIQFWRHNGYWLFDSPELIYSLAKEEGIDMSSTTMFYYEAYEYQYDEKISGWKMFEPEASFDTDVKLPQKKVLQGFDIVSLCNERWPECSYLSCNHMAQALDVNEYCLLTSFDEAKEHLESGVFHGCEPGPCRIFAVYSVPDLARLIV</sequence>
<accession>A0AAE9SY77</accession>
<reference evidence="1" key="1">
    <citation type="submission" date="2021-12" db="EMBL/GenBank/DDBJ databases">
        <title>Genome sequence of novel Pectobacterium sp. causing blackleg.</title>
        <authorList>
            <person name="Wang J."/>
        </authorList>
    </citation>
    <scope>NUCLEOTIDE SEQUENCE</scope>
    <source>
        <strain evidence="1">BY21311</strain>
    </source>
</reference>
<evidence type="ECO:0000313" key="1">
    <source>
        <dbReference type="EMBL" id="UVO06501.1"/>
    </source>
</evidence>
<dbReference type="Proteomes" id="UP001059272">
    <property type="component" value="Chromosome"/>
</dbReference>
<evidence type="ECO:0000313" key="2">
    <source>
        <dbReference type="Proteomes" id="UP001059272"/>
    </source>
</evidence>
<proteinExistence type="predicted"/>
<gene>
    <name evidence="1" type="ORF">LW347_11175</name>
</gene>